<gene>
    <name evidence="2" type="ORF">GOB81_05390</name>
</gene>
<sequence length="168" mass="18465">MSSQRPSIIRQSWSRQRPRDIGVLTLKRQMLYGTVLLLCGLSGKSAFAATDITSLDCRHLFVEDVRLSDKIEGLRQKTATAETNGTDNANSGFFVKFDPIPGIGVMEGTTLSPAGKPLREDASETRIDSLQKQLDSVKTLEQRKVCATAPSTTNEEDRLLDDSVKPLP</sequence>
<keyword evidence="3" id="KW-1185">Reference proteome</keyword>
<reference evidence="2 3" key="1">
    <citation type="journal article" date="2020" name="Int. J. Syst. Evol. Microbiol.">
        <title>Novel acetic acid bacteria from cider fermentations: Acetobacter conturbans sp. nov. and Acetobacter fallax sp. nov.</title>
        <authorList>
            <person name="Sombolestani A.S."/>
            <person name="Cleenwerck I."/>
            <person name="Cnockaert M."/>
            <person name="Borremans W."/>
            <person name="Wieme A.D."/>
            <person name="De Vuyst L."/>
            <person name="Vandamme P."/>
        </authorList>
    </citation>
    <scope>NUCLEOTIDE SEQUENCE [LARGE SCALE GENOMIC DNA]</scope>
    <source>
        <strain evidence="2 3">LMG 1627</strain>
    </source>
</reference>
<comment type="caution">
    <text evidence="2">The sequence shown here is derived from an EMBL/GenBank/DDBJ whole genome shotgun (WGS) entry which is preliminary data.</text>
</comment>
<dbReference type="Proteomes" id="UP000631653">
    <property type="component" value="Unassembled WGS sequence"/>
</dbReference>
<organism evidence="2 3">
    <name type="scientific">Acetobacter conturbans</name>
    <dbReference type="NCBI Taxonomy" id="1737472"/>
    <lineage>
        <taxon>Bacteria</taxon>
        <taxon>Pseudomonadati</taxon>
        <taxon>Pseudomonadota</taxon>
        <taxon>Alphaproteobacteria</taxon>
        <taxon>Acetobacterales</taxon>
        <taxon>Acetobacteraceae</taxon>
        <taxon>Acetobacter</taxon>
    </lineage>
</organism>
<feature type="region of interest" description="Disordered" evidence="1">
    <location>
        <begin position="148"/>
        <end position="168"/>
    </location>
</feature>
<name>A0ABX0JYV8_9PROT</name>
<evidence type="ECO:0000256" key="1">
    <source>
        <dbReference type="SAM" id="MobiDB-lite"/>
    </source>
</evidence>
<accession>A0ABX0JYV8</accession>
<feature type="compositionally biased region" description="Basic and acidic residues" evidence="1">
    <location>
        <begin position="155"/>
        <end position="168"/>
    </location>
</feature>
<proteinExistence type="predicted"/>
<evidence type="ECO:0000313" key="3">
    <source>
        <dbReference type="Proteomes" id="UP000631653"/>
    </source>
</evidence>
<dbReference type="EMBL" id="WOSY01000004">
    <property type="protein sequence ID" value="NHN88062.1"/>
    <property type="molecule type" value="Genomic_DNA"/>
</dbReference>
<evidence type="ECO:0000313" key="2">
    <source>
        <dbReference type="EMBL" id="NHN88062.1"/>
    </source>
</evidence>
<protein>
    <submittedName>
        <fullName evidence="2">Uncharacterized protein</fullName>
    </submittedName>
</protein>